<protein>
    <recommendedName>
        <fullName evidence="5">RING-type domain-containing protein</fullName>
    </recommendedName>
</protein>
<name>M2Y1K7_DOTSN</name>
<gene>
    <name evidence="6" type="ORF">DOTSEDRAFT_38420</name>
</gene>
<dbReference type="InterPro" id="IPR013083">
    <property type="entry name" value="Znf_RING/FYVE/PHD"/>
</dbReference>
<keyword evidence="3" id="KW-0862">Zinc</keyword>
<evidence type="ECO:0000259" key="5">
    <source>
        <dbReference type="PROSITE" id="PS50089"/>
    </source>
</evidence>
<keyword evidence="2 4" id="KW-0863">Zinc-finger</keyword>
<evidence type="ECO:0000256" key="1">
    <source>
        <dbReference type="ARBA" id="ARBA00022723"/>
    </source>
</evidence>
<dbReference type="STRING" id="675120.M2Y1K7"/>
<dbReference type="CDD" id="cd16448">
    <property type="entry name" value="RING-H2"/>
    <property type="match status" value="1"/>
</dbReference>
<dbReference type="Pfam" id="PF13639">
    <property type="entry name" value="zf-RING_2"/>
    <property type="match status" value="1"/>
</dbReference>
<feature type="domain" description="RING-type" evidence="5">
    <location>
        <begin position="261"/>
        <end position="305"/>
    </location>
</feature>
<proteinExistence type="predicted"/>
<reference evidence="7" key="1">
    <citation type="journal article" date="2012" name="PLoS Genet.">
        <title>The genomes of the fungal plant pathogens Cladosporium fulvum and Dothistroma septosporum reveal adaptation to different hosts and lifestyles but also signatures of common ancestry.</title>
        <authorList>
            <person name="de Wit P.J.G.M."/>
            <person name="van der Burgt A."/>
            <person name="Oekmen B."/>
            <person name="Stergiopoulos I."/>
            <person name="Abd-Elsalam K.A."/>
            <person name="Aerts A.L."/>
            <person name="Bahkali A.H."/>
            <person name="Beenen H.G."/>
            <person name="Chettri P."/>
            <person name="Cox M.P."/>
            <person name="Datema E."/>
            <person name="de Vries R.P."/>
            <person name="Dhillon B."/>
            <person name="Ganley A.R."/>
            <person name="Griffiths S.A."/>
            <person name="Guo Y."/>
            <person name="Hamelin R.C."/>
            <person name="Henrissat B."/>
            <person name="Kabir M.S."/>
            <person name="Jashni M.K."/>
            <person name="Kema G."/>
            <person name="Klaubauf S."/>
            <person name="Lapidus A."/>
            <person name="Levasseur A."/>
            <person name="Lindquist E."/>
            <person name="Mehrabi R."/>
            <person name="Ohm R.A."/>
            <person name="Owen T.J."/>
            <person name="Salamov A."/>
            <person name="Schwelm A."/>
            <person name="Schijlen E."/>
            <person name="Sun H."/>
            <person name="van den Burg H.A."/>
            <person name="van Ham R.C.H.J."/>
            <person name="Zhang S."/>
            <person name="Goodwin S.B."/>
            <person name="Grigoriev I.V."/>
            <person name="Collemare J."/>
            <person name="Bradshaw R.E."/>
        </authorList>
    </citation>
    <scope>NUCLEOTIDE SEQUENCE [LARGE SCALE GENOMIC DNA]</scope>
    <source>
        <strain evidence="7">NZE10 / CBS 128990</strain>
    </source>
</reference>
<evidence type="ECO:0000256" key="3">
    <source>
        <dbReference type="ARBA" id="ARBA00022833"/>
    </source>
</evidence>
<evidence type="ECO:0000313" key="7">
    <source>
        <dbReference type="Proteomes" id="UP000016933"/>
    </source>
</evidence>
<sequence>MTPEHKASLHDARDGDFVLVEQEGGYWYLFCISAFKLDDGELRVLIKCIHNPTRKDVWKYQQYGTWRFRLESWSRDSYDVRAVLRKTDVLTLRPEVEVLKRKFGCGCLYEHCERGLVSMTPATQLDVHFRASADRMQAHRARREFKSICPFCMGQTLFDQHEHLATSPNRYPVDVYAQHHFALNRSRQKLDYPPLDSDTNLATLELSSSALAQPLNSALHRNLVAHLKTKGTSPDDRPWALSTHSYTWFRTAKERVINDVCAICREAYDEGDVIADLPCLHFFHEGCVRQAFGCKTGMAKCPLCQSPVAQSKIGGGEATERNLDPITTEGPHIVEQDALQVVAIAGEFSHCDKSLVGQYEPLMEKRMDYLEAADIFWFDASRAISKTVWGRRRWINTSSYHHDWLATRIRRGEDALFRHARRLRCCVTTSGLWAWPVGLSFVSQPDLLVGVPPMAKSAMHSMHVATRSTLHAFSASPPDIRNAGVPGVPGVPGCLKSLCRQRFMDFPIAAIVVLLLDMEGDSIRGIPIHTQAQVTVESLRRLTPLELLRELSDRKRTVFLHFDATSGNVWVVICLSSCNLLAQWDNRKTQ</sequence>
<dbReference type="PANTHER" id="PTHR45969">
    <property type="entry name" value="RING ZINC FINGER PROTEIN-RELATED"/>
    <property type="match status" value="1"/>
</dbReference>
<dbReference type="HOGENOM" id="CLU_462330_0_0_1"/>
<dbReference type="GO" id="GO:0008270">
    <property type="term" value="F:zinc ion binding"/>
    <property type="evidence" value="ECO:0007669"/>
    <property type="project" value="UniProtKB-KW"/>
</dbReference>
<evidence type="ECO:0000256" key="4">
    <source>
        <dbReference type="PROSITE-ProRule" id="PRU00175"/>
    </source>
</evidence>
<dbReference type="InterPro" id="IPR001841">
    <property type="entry name" value="Znf_RING"/>
</dbReference>
<accession>M2Y1K7</accession>
<organism evidence="6 7">
    <name type="scientific">Dothistroma septosporum (strain NZE10 / CBS 128990)</name>
    <name type="common">Red band needle blight fungus</name>
    <name type="synonym">Mycosphaerella pini</name>
    <dbReference type="NCBI Taxonomy" id="675120"/>
    <lineage>
        <taxon>Eukaryota</taxon>
        <taxon>Fungi</taxon>
        <taxon>Dikarya</taxon>
        <taxon>Ascomycota</taxon>
        <taxon>Pezizomycotina</taxon>
        <taxon>Dothideomycetes</taxon>
        <taxon>Dothideomycetidae</taxon>
        <taxon>Mycosphaerellales</taxon>
        <taxon>Mycosphaerellaceae</taxon>
        <taxon>Dothistroma</taxon>
    </lineage>
</organism>
<dbReference type="PROSITE" id="PS50089">
    <property type="entry name" value="ZF_RING_2"/>
    <property type="match status" value="1"/>
</dbReference>
<evidence type="ECO:0000313" key="6">
    <source>
        <dbReference type="EMBL" id="EME39189.1"/>
    </source>
</evidence>
<dbReference type="Proteomes" id="UP000016933">
    <property type="component" value="Unassembled WGS sequence"/>
</dbReference>
<dbReference type="OrthoDB" id="3642276at2759"/>
<reference evidence="6 7" key="2">
    <citation type="journal article" date="2012" name="PLoS Pathog.">
        <title>Diverse lifestyles and strategies of plant pathogenesis encoded in the genomes of eighteen Dothideomycetes fungi.</title>
        <authorList>
            <person name="Ohm R.A."/>
            <person name="Feau N."/>
            <person name="Henrissat B."/>
            <person name="Schoch C.L."/>
            <person name="Horwitz B.A."/>
            <person name="Barry K.W."/>
            <person name="Condon B.J."/>
            <person name="Copeland A.C."/>
            <person name="Dhillon B."/>
            <person name="Glaser F."/>
            <person name="Hesse C.N."/>
            <person name="Kosti I."/>
            <person name="LaButti K."/>
            <person name="Lindquist E.A."/>
            <person name="Lucas S."/>
            <person name="Salamov A.A."/>
            <person name="Bradshaw R.E."/>
            <person name="Ciuffetti L."/>
            <person name="Hamelin R.C."/>
            <person name="Kema G.H.J."/>
            <person name="Lawrence C."/>
            <person name="Scott J.A."/>
            <person name="Spatafora J.W."/>
            <person name="Turgeon B.G."/>
            <person name="de Wit P.J.G.M."/>
            <person name="Zhong S."/>
            <person name="Goodwin S.B."/>
            <person name="Grigoriev I.V."/>
        </authorList>
    </citation>
    <scope>NUCLEOTIDE SEQUENCE [LARGE SCALE GENOMIC DNA]</scope>
    <source>
        <strain evidence="7">NZE10 / CBS 128990</strain>
    </source>
</reference>
<dbReference type="SUPFAM" id="SSF57850">
    <property type="entry name" value="RING/U-box"/>
    <property type="match status" value="1"/>
</dbReference>
<dbReference type="EMBL" id="KB446545">
    <property type="protein sequence ID" value="EME39189.1"/>
    <property type="molecule type" value="Genomic_DNA"/>
</dbReference>
<dbReference type="AlphaFoldDB" id="M2Y1K7"/>
<evidence type="ECO:0000256" key="2">
    <source>
        <dbReference type="ARBA" id="ARBA00022771"/>
    </source>
</evidence>
<dbReference type="Gene3D" id="3.30.40.10">
    <property type="entry name" value="Zinc/RING finger domain, C3HC4 (zinc finger)"/>
    <property type="match status" value="1"/>
</dbReference>
<dbReference type="SMART" id="SM00184">
    <property type="entry name" value="RING"/>
    <property type="match status" value="1"/>
</dbReference>
<keyword evidence="7" id="KW-1185">Reference proteome</keyword>
<keyword evidence="1" id="KW-0479">Metal-binding</keyword>